<reference evidence="1 2" key="1">
    <citation type="submission" date="2016-04" db="EMBL/GenBank/DDBJ databases">
        <authorList>
            <person name="Evans L.H."/>
            <person name="Alamgir A."/>
            <person name="Owens N."/>
            <person name="Weber N.D."/>
            <person name="Virtaneva K."/>
            <person name="Barbian K."/>
            <person name="Babar A."/>
            <person name="Rosenke K."/>
        </authorList>
    </citation>
    <scope>NUCLEOTIDE SEQUENCE [LARGE SCALE GENOMIC DNA]</scope>
    <source>
        <strain evidence="1 2">JL2886</strain>
    </source>
</reference>
<dbReference type="EMBL" id="CP015124">
    <property type="protein sequence ID" value="ANP37743.1"/>
    <property type="molecule type" value="Genomic_DNA"/>
</dbReference>
<dbReference type="AlphaFoldDB" id="A0A1B0ZU60"/>
<organism evidence="1 2">
    <name type="scientific">Phaeobacter gallaeciensis</name>
    <dbReference type="NCBI Taxonomy" id="60890"/>
    <lineage>
        <taxon>Bacteria</taxon>
        <taxon>Pseudomonadati</taxon>
        <taxon>Pseudomonadota</taxon>
        <taxon>Alphaproteobacteria</taxon>
        <taxon>Rhodobacterales</taxon>
        <taxon>Roseobacteraceae</taxon>
        <taxon>Phaeobacter</taxon>
    </lineage>
</organism>
<proteinExistence type="predicted"/>
<protein>
    <submittedName>
        <fullName evidence="1">Uncharacterized protein</fullName>
    </submittedName>
</protein>
<sequence length="112" mass="12866">MRRKRAIAPIYIGHVGSFPVSCSRFSGFLRAVTQTSGKNRVIFVLHRRKAGFCDHAGQISDHKSWFPKNRAESRLRRFGSAWPTIYPYFDVRSVVPPHRPGQQPGRKRGRAF</sequence>
<gene>
    <name evidence="1" type="ORF">JL2886_02857</name>
</gene>
<keyword evidence="2" id="KW-1185">Reference proteome</keyword>
<dbReference type="Proteomes" id="UP000092565">
    <property type="component" value="Chromosome"/>
</dbReference>
<evidence type="ECO:0000313" key="2">
    <source>
        <dbReference type="Proteomes" id="UP000092565"/>
    </source>
</evidence>
<accession>A0A1B0ZU60</accession>
<evidence type="ECO:0000313" key="1">
    <source>
        <dbReference type="EMBL" id="ANP37743.1"/>
    </source>
</evidence>
<name>A0A1B0ZU60_9RHOB</name>